<dbReference type="AlphaFoldDB" id="A0A9D8PTL0"/>
<evidence type="ECO:0000256" key="1">
    <source>
        <dbReference type="SAM" id="MobiDB-lite"/>
    </source>
</evidence>
<feature type="compositionally biased region" description="Pro residues" evidence="1">
    <location>
        <begin position="25"/>
        <end position="34"/>
    </location>
</feature>
<feature type="region of interest" description="Disordered" evidence="1">
    <location>
        <begin position="1"/>
        <end position="40"/>
    </location>
</feature>
<sequence>MSKQNPRPEQGELLPSGEASAPAAAPLPPAPAGRPPVRQGRRPLWSRLLGRLIEPWLGLKIEPEQLQHDPAQPVVYVLEDYGLS</sequence>
<evidence type="ECO:0000313" key="2">
    <source>
        <dbReference type="EMBL" id="MBN8797995.1"/>
    </source>
</evidence>
<gene>
    <name evidence="2" type="ORF">J0H45_01350</name>
</gene>
<dbReference type="Proteomes" id="UP000664815">
    <property type="component" value="Unassembled WGS sequence"/>
</dbReference>
<organism evidence="2 3">
    <name type="scientific">Stenotrophomonas nitritireducens</name>
    <dbReference type="NCBI Taxonomy" id="83617"/>
    <lineage>
        <taxon>Bacteria</taxon>
        <taxon>Pseudomonadati</taxon>
        <taxon>Pseudomonadota</taxon>
        <taxon>Gammaproteobacteria</taxon>
        <taxon>Lysobacterales</taxon>
        <taxon>Lysobacteraceae</taxon>
        <taxon>Stenotrophomonas</taxon>
    </lineage>
</organism>
<feature type="non-terminal residue" evidence="2">
    <location>
        <position position="84"/>
    </location>
</feature>
<comment type="caution">
    <text evidence="2">The sequence shown here is derived from an EMBL/GenBank/DDBJ whole genome shotgun (WGS) entry which is preliminary data.</text>
</comment>
<accession>A0A9D8PTL0</accession>
<reference evidence="2" key="1">
    <citation type="submission" date="2021-02" db="EMBL/GenBank/DDBJ databases">
        <title>Thiocyanate and organic carbon inputs drive convergent selection for specific autotrophic Afipia and Thiobacillus strains within complex microbiomes.</title>
        <authorList>
            <person name="Huddy R.J."/>
            <person name="Sachdeva R."/>
            <person name="Kadzinga F."/>
            <person name="Kantor R.S."/>
            <person name="Harrison S.T.L."/>
            <person name="Banfield J.F."/>
        </authorList>
    </citation>
    <scope>NUCLEOTIDE SEQUENCE</scope>
    <source>
        <strain evidence="2">SCN18_10_11_15_R1_P_69_7</strain>
    </source>
</reference>
<protein>
    <submittedName>
        <fullName evidence="2">Uncharacterized protein</fullName>
    </submittedName>
</protein>
<proteinExistence type="predicted"/>
<evidence type="ECO:0000313" key="3">
    <source>
        <dbReference type="Proteomes" id="UP000664815"/>
    </source>
</evidence>
<name>A0A9D8PTL0_9GAMM</name>
<dbReference type="EMBL" id="JAFKMG010000152">
    <property type="protein sequence ID" value="MBN8797995.1"/>
    <property type="molecule type" value="Genomic_DNA"/>
</dbReference>
<feature type="compositionally biased region" description="Low complexity" evidence="1">
    <location>
        <begin position="13"/>
        <end position="24"/>
    </location>
</feature>